<organism evidence="1 2">
    <name type="scientific">Streptomyces canarius</name>
    <dbReference type="NCBI Taxonomy" id="285453"/>
    <lineage>
        <taxon>Bacteria</taxon>
        <taxon>Bacillati</taxon>
        <taxon>Actinomycetota</taxon>
        <taxon>Actinomycetes</taxon>
        <taxon>Kitasatosporales</taxon>
        <taxon>Streptomycetaceae</taxon>
        <taxon>Streptomyces</taxon>
    </lineage>
</organism>
<protein>
    <recommendedName>
        <fullName evidence="3">Transposase IS701-like DDE domain-containing protein</fullName>
    </recommendedName>
</protein>
<accession>A0ABQ3D8H3</accession>
<sequence>MGDRGCRLGFSKGWRSELERADVFHVMATTRHDTVVTRWALDHPVHDLFNGLARQKWKRRSCGNGAHGLRIYDWARVEVRPWHRPDRRHWVIARRSVTRPTGDLLLHRLLPRRHNA</sequence>
<evidence type="ECO:0000313" key="2">
    <source>
        <dbReference type="Proteomes" id="UP000653644"/>
    </source>
</evidence>
<reference evidence="2" key="1">
    <citation type="journal article" date="2019" name="Int. J. Syst. Evol. Microbiol.">
        <title>The Global Catalogue of Microorganisms (GCM) 10K type strain sequencing project: providing services to taxonomists for standard genome sequencing and annotation.</title>
        <authorList>
            <consortium name="The Broad Institute Genomics Platform"/>
            <consortium name="The Broad Institute Genome Sequencing Center for Infectious Disease"/>
            <person name="Wu L."/>
            <person name="Ma J."/>
        </authorList>
    </citation>
    <scope>NUCLEOTIDE SEQUENCE [LARGE SCALE GENOMIC DNA]</scope>
    <source>
        <strain evidence="2">JCM 4733</strain>
    </source>
</reference>
<dbReference type="EMBL" id="BMVN01000047">
    <property type="protein sequence ID" value="GHA62419.1"/>
    <property type="molecule type" value="Genomic_DNA"/>
</dbReference>
<keyword evidence="2" id="KW-1185">Reference proteome</keyword>
<proteinExistence type="predicted"/>
<evidence type="ECO:0008006" key="3">
    <source>
        <dbReference type="Google" id="ProtNLM"/>
    </source>
</evidence>
<name>A0ABQ3D8H3_9ACTN</name>
<gene>
    <name evidence="1" type="ORF">GCM10010345_78060</name>
</gene>
<evidence type="ECO:0000313" key="1">
    <source>
        <dbReference type="EMBL" id="GHA62419.1"/>
    </source>
</evidence>
<comment type="caution">
    <text evidence="1">The sequence shown here is derived from an EMBL/GenBank/DDBJ whole genome shotgun (WGS) entry which is preliminary data.</text>
</comment>
<dbReference type="Proteomes" id="UP000653644">
    <property type="component" value="Unassembled WGS sequence"/>
</dbReference>